<dbReference type="AlphaFoldDB" id="A0A2S4HDV4"/>
<dbReference type="Pfam" id="PF20789">
    <property type="entry name" value="4HBT_3C"/>
    <property type="match status" value="1"/>
</dbReference>
<keyword evidence="2" id="KW-0378">Hydrolase</keyword>
<dbReference type="GO" id="GO:0009062">
    <property type="term" value="P:fatty acid catabolic process"/>
    <property type="evidence" value="ECO:0007669"/>
    <property type="project" value="TreeGrafter"/>
</dbReference>
<dbReference type="RefSeq" id="WP_103685092.1">
    <property type="nucleotide sequence ID" value="NZ_PQGG01000031.1"/>
</dbReference>
<feature type="domain" description="Acyl-CoA thioesterase-like C-terminal" evidence="4">
    <location>
        <begin position="181"/>
        <end position="285"/>
    </location>
</feature>
<reference evidence="5" key="1">
    <citation type="submission" date="2018-01" db="EMBL/GenBank/DDBJ databases">
        <authorList>
            <person name="Yu X.-D."/>
        </authorList>
    </citation>
    <scope>NUCLEOTIDE SEQUENCE</scope>
    <source>
        <strain evidence="5">ZX-21</strain>
    </source>
</reference>
<dbReference type="Pfam" id="PF13622">
    <property type="entry name" value="4HBT_3"/>
    <property type="match status" value="1"/>
</dbReference>
<evidence type="ECO:0000256" key="2">
    <source>
        <dbReference type="ARBA" id="ARBA00022801"/>
    </source>
</evidence>
<dbReference type="InterPro" id="IPR042171">
    <property type="entry name" value="Acyl-CoA_hotdog"/>
</dbReference>
<dbReference type="SUPFAM" id="SSF54637">
    <property type="entry name" value="Thioesterase/thiol ester dehydrase-isomerase"/>
    <property type="match status" value="2"/>
</dbReference>
<gene>
    <name evidence="5" type="ORF">C0068_13975</name>
</gene>
<evidence type="ECO:0000259" key="3">
    <source>
        <dbReference type="Pfam" id="PF13622"/>
    </source>
</evidence>
<feature type="domain" description="Acyl-CoA thioesterase-like N-terminal HotDog" evidence="3">
    <location>
        <begin position="36"/>
        <end position="114"/>
    </location>
</feature>
<dbReference type="CDD" id="cd03444">
    <property type="entry name" value="Thioesterase_II_repeat1"/>
    <property type="match status" value="1"/>
</dbReference>
<name>A0A2S4HDV4_9GAMM</name>
<evidence type="ECO:0000313" key="6">
    <source>
        <dbReference type="Proteomes" id="UP000237222"/>
    </source>
</evidence>
<dbReference type="GO" id="GO:0047617">
    <property type="term" value="F:fatty acyl-CoA hydrolase activity"/>
    <property type="evidence" value="ECO:0007669"/>
    <property type="project" value="InterPro"/>
</dbReference>
<evidence type="ECO:0000256" key="1">
    <source>
        <dbReference type="ARBA" id="ARBA00006538"/>
    </source>
</evidence>
<accession>A0A2S4HDV4</accession>
<dbReference type="OrthoDB" id="9781019at2"/>
<dbReference type="Gene3D" id="2.40.160.210">
    <property type="entry name" value="Acyl-CoA thioesterase, double hotdog domain"/>
    <property type="match status" value="1"/>
</dbReference>
<evidence type="ECO:0000259" key="4">
    <source>
        <dbReference type="Pfam" id="PF20789"/>
    </source>
</evidence>
<evidence type="ECO:0000313" key="5">
    <source>
        <dbReference type="EMBL" id="POP52109.1"/>
    </source>
</evidence>
<proteinExistence type="inferred from homology"/>
<dbReference type="CDD" id="cd03445">
    <property type="entry name" value="Thioesterase_II_repeat2"/>
    <property type="match status" value="1"/>
</dbReference>
<dbReference type="InterPro" id="IPR003703">
    <property type="entry name" value="Acyl_CoA_thio"/>
</dbReference>
<organism evidence="5 6">
    <name type="scientific">Zhongshania marina</name>
    <dbReference type="NCBI Taxonomy" id="2304603"/>
    <lineage>
        <taxon>Bacteria</taxon>
        <taxon>Pseudomonadati</taxon>
        <taxon>Pseudomonadota</taxon>
        <taxon>Gammaproteobacteria</taxon>
        <taxon>Cellvibrionales</taxon>
        <taxon>Spongiibacteraceae</taxon>
        <taxon>Zhongshania</taxon>
    </lineage>
</organism>
<dbReference type="InterPro" id="IPR049450">
    <property type="entry name" value="ACOT8-like_C"/>
</dbReference>
<dbReference type="GO" id="GO:0006637">
    <property type="term" value="P:acyl-CoA metabolic process"/>
    <property type="evidence" value="ECO:0007669"/>
    <property type="project" value="InterPro"/>
</dbReference>
<dbReference type="Proteomes" id="UP000237222">
    <property type="component" value="Unassembled WGS sequence"/>
</dbReference>
<dbReference type="InterPro" id="IPR049449">
    <property type="entry name" value="TesB_ACOT8-like_N"/>
</dbReference>
<dbReference type="PANTHER" id="PTHR11066:SF34">
    <property type="entry name" value="ACYL-COENZYME A THIOESTERASE 8"/>
    <property type="match status" value="1"/>
</dbReference>
<comment type="caution">
    <text evidence="5">The sequence shown here is derived from an EMBL/GenBank/DDBJ whole genome shotgun (WGS) entry which is preliminary data.</text>
</comment>
<dbReference type="PANTHER" id="PTHR11066">
    <property type="entry name" value="ACYL-COA THIOESTERASE"/>
    <property type="match status" value="1"/>
</dbReference>
<dbReference type="InterPro" id="IPR029069">
    <property type="entry name" value="HotDog_dom_sf"/>
</dbReference>
<protein>
    <submittedName>
        <fullName evidence="5">Acyl-CoA thioesterase II</fullName>
    </submittedName>
</protein>
<dbReference type="EMBL" id="PQGG01000031">
    <property type="protein sequence ID" value="POP52109.1"/>
    <property type="molecule type" value="Genomic_DNA"/>
</dbReference>
<sequence>MNITASNRYIPNATEMLQFDVIEDDLFRARHNLDNMAGVTFGGQALGQSLAAATLTVNDWHCHSISGFFMRGGIIDDAIDYRVERLSDSRRFATRRVSAIQGGRVIFELLCSFHEGEDGVHHQFADLGNPPTPESLIDLQVFAQENKHRLPENIFALLSKPYIFELRMLDLETYFETPDMAFRDYWLRIPSAADINDPRDHHSLLALLSDYWLPGTIAIPHGRNAGVKLLASLNHSLWIHAPVKVDQWLLYRTESHWAGNGRGLATGKIFSQTGQLIASVTQEAVLR</sequence>
<comment type="similarity">
    <text evidence="1">Belongs to the C/M/P thioester hydrolase family.</text>
</comment>